<dbReference type="PRINTS" id="PR00085">
    <property type="entry name" value="THFDHDRGNASE"/>
</dbReference>
<dbReference type="CDD" id="cd01080">
    <property type="entry name" value="NAD_bind_m-THF_DH_Cyclohyd"/>
    <property type="match status" value="1"/>
</dbReference>
<feature type="domain" description="Tetrahydrofolate dehydrogenase/cyclohydrolase catalytic" evidence="13">
    <location>
        <begin position="12"/>
        <end position="126"/>
    </location>
</feature>
<dbReference type="GO" id="GO:0035999">
    <property type="term" value="P:tetrahydrofolate interconversion"/>
    <property type="evidence" value="ECO:0007669"/>
    <property type="project" value="UniProtKB-UniRule"/>
</dbReference>
<comment type="function">
    <text evidence="12">Catalyzes the oxidation of 5,10-methylenetetrahydrofolate to 5,10-methenyltetrahydrofolate and then the hydrolysis of 5,10-methenyltetrahydrofolate to 10-formyltetrahydrofolate.</text>
</comment>
<evidence type="ECO:0000256" key="10">
    <source>
        <dbReference type="ARBA" id="ARBA00023167"/>
    </source>
</evidence>
<evidence type="ECO:0000313" key="15">
    <source>
        <dbReference type="EMBL" id="MCG4618650.1"/>
    </source>
</evidence>
<evidence type="ECO:0000259" key="13">
    <source>
        <dbReference type="Pfam" id="PF00763"/>
    </source>
</evidence>
<name>A0AAJ1BEM4_9ACTO</name>
<comment type="catalytic activity">
    <reaction evidence="12">
        <text>(6R)-5,10-methylene-5,6,7,8-tetrahydrofolate + NADP(+) = (6R)-5,10-methenyltetrahydrofolate + NADPH</text>
        <dbReference type="Rhea" id="RHEA:22812"/>
        <dbReference type="ChEBI" id="CHEBI:15636"/>
        <dbReference type="ChEBI" id="CHEBI:57455"/>
        <dbReference type="ChEBI" id="CHEBI:57783"/>
        <dbReference type="ChEBI" id="CHEBI:58349"/>
        <dbReference type="EC" id="1.5.1.5"/>
    </reaction>
</comment>
<dbReference type="GO" id="GO:0004477">
    <property type="term" value="F:methenyltetrahydrofolate cyclohydrolase activity"/>
    <property type="evidence" value="ECO:0007669"/>
    <property type="project" value="UniProtKB-UniRule"/>
</dbReference>
<keyword evidence="8 12" id="KW-0560">Oxidoreductase</keyword>
<dbReference type="Gene3D" id="3.40.50.720">
    <property type="entry name" value="NAD(P)-binding Rossmann-like Domain"/>
    <property type="match status" value="1"/>
</dbReference>
<dbReference type="RefSeq" id="WP_024058143.1">
    <property type="nucleotide sequence ID" value="NZ_JAGZVZ010000014.1"/>
</dbReference>
<dbReference type="Pfam" id="PF00763">
    <property type="entry name" value="THF_DHG_CYH"/>
    <property type="match status" value="1"/>
</dbReference>
<dbReference type="Proteomes" id="UP001200537">
    <property type="component" value="Unassembled WGS sequence"/>
</dbReference>
<keyword evidence="11 12" id="KW-0511">Multifunctional enzyme</keyword>
<accession>A0AAJ1BEM4</accession>
<dbReference type="SUPFAM" id="SSF51735">
    <property type="entry name" value="NAD(P)-binding Rossmann-fold domains"/>
    <property type="match status" value="1"/>
</dbReference>
<keyword evidence="5 12" id="KW-0658">Purine biosynthesis</keyword>
<organism evidence="15 16">
    <name type="scientific">Varibaculum cambriense</name>
    <dbReference type="NCBI Taxonomy" id="184870"/>
    <lineage>
        <taxon>Bacteria</taxon>
        <taxon>Bacillati</taxon>
        <taxon>Actinomycetota</taxon>
        <taxon>Actinomycetes</taxon>
        <taxon>Actinomycetales</taxon>
        <taxon>Actinomycetaceae</taxon>
        <taxon>Varibaculum</taxon>
    </lineage>
</organism>
<proteinExistence type="inferred from homology"/>
<keyword evidence="9 12" id="KW-0368">Histidine biosynthesis</keyword>
<dbReference type="PANTHER" id="PTHR48099:SF5">
    <property type="entry name" value="C-1-TETRAHYDROFOLATE SYNTHASE, CYTOPLASMIC"/>
    <property type="match status" value="1"/>
</dbReference>
<reference evidence="15" key="1">
    <citation type="submission" date="2022-01" db="EMBL/GenBank/DDBJ databases">
        <title>Collection of gut derived symbiotic bacterial strains cultured from healthy donors.</title>
        <authorList>
            <person name="Lin H."/>
            <person name="Kohout C."/>
            <person name="Waligurski E."/>
            <person name="Pamer E.G."/>
        </authorList>
    </citation>
    <scope>NUCLEOTIDE SEQUENCE</scope>
    <source>
        <strain evidence="15">DFI.7.46</strain>
    </source>
</reference>
<dbReference type="FunFam" id="3.40.50.10860:FF:000005">
    <property type="entry name" value="C-1-tetrahydrofolate synthase, cytoplasmic, putative"/>
    <property type="match status" value="1"/>
</dbReference>
<evidence type="ECO:0000256" key="12">
    <source>
        <dbReference type="HAMAP-Rule" id="MF_01576"/>
    </source>
</evidence>
<dbReference type="AlphaFoldDB" id="A0AAJ1BEM4"/>
<gene>
    <name evidence="12" type="primary">folD</name>
    <name evidence="15" type="ORF">L0M99_09160</name>
</gene>
<dbReference type="InterPro" id="IPR000672">
    <property type="entry name" value="THF_DH/CycHdrlase"/>
</dbReference>
<keyword evidence="10 12" id="KW-0486">Methionine biosynthesis</keyword>
<dbReference type="InterPro" id="IPR020630">
    <property type="entry name" value="THF_DH/CycHdrlase_cat_dom"/>
</dbReference>
<feature type="binding site" evidence="12">
    <location>
        <begin position="175"/>
        <end position="177"/>
    </location>
    <ligand>
        <name>NADP(+)</name>
        <dbReference type="ChEBI" id="CHEBI:58349"/>
    </ligand>
</feature>
<keyword evidence="6 12" id="KW-0378">Hydrolase</keyword>
<protein>
    <recommendedName>
        <fullName evidence="12">Bifunctional protein FolD</fullName>
    </recommendedName>
    <domain>
        <recommendedName>
            <fullName evidence="12">Methylenetetrahydrofolate dehydrogenase</fullName>
            <ecNumber evidence="12">1.5.1.5</ecNumber>
        </recommendedName>
    </domain>
    <domain>
        <recommendedName>
            <fullName evidence="12">Methenyltetrahydrofolate cyclohydrolase</fullName>
            <ecNumber evidence="12">3.5.4.9</ecNumber>
        </recommendedName>
    </domain>
</protein>
<keyword evidence="4 12" id="KW-0028">Amino-acid biosynthesis</keyword>
<keyword evidence="3 12" id="KW-0554">One-carbon metabolism</keyword>
<evidence type="ECO:0000256" key="11">
    <source>
        <dbReference type="ARBA" id="ARBA00023268"/>
    </source>
</evidence>
<evidence type="ECO:0000256" key="1">
    <source>
        <dbReference type="ARBA" id="ARBA00004777"/>
    </source>
</evidence>
<dbReference type="GO" id="GO:0006164">
    <property type="term" value="P:purine nucleotide biosynthetic process"/>
    <property type="evidence" value="ECO:0007669"/>
    <property type="project" value="UniProtKB-KW"/>
</dbReference>
<evidence type="ECO:0000256" key="8">
    <source>
        <dbReference type="ARBA" id="ARBA00023002"/>
    </source>
</evidence>
<dbReference type="HAMAP" id="MF_01576">
    <property type="entry name" value="THF_DHG_CYH"/>
    <property type="match status" value="1"/>
</dbReference>
<dbReference type="GO" id="GO:0005829">
    <property type="term" value="C:cytosol"/>
    <property type="evidence" value="ECO:0007669"/>
    <property type="project" value="TreeGrafter"/>
</dbReference>
<comment type="caution">
    <text evidence="12">Lacks conserved residue(s) required for the propagation of feature annotation.</text>
</comment>
<dbReference type="GO" id="GO:0004488">
    <property type="term" value="F:methylenetetrahydrofolate dehydrogenase (NADP+) activity"/>
    <property type="evidence" value="ECO:0007669"/>
    <property type="project" value="UniProtKB-UniRule"/>
</dbReference>
<dbReference type="EMBL" id="JAKNHJ010000021">
    <property type="protein sequence ID" value="MCG4618650.1"/>
    <property type="molecule type" value="Genomic_DNA"/>
</dbReference>
<sequence>MRKGWSGDAVLLDGAARARQLKEEMRQQVERLHDQGIKPGLGTILVGSDPGSVSYVAGKHRDCAEVGIESIRVELPETVSTAQVLAEIEKLNENPACTGYIVQLPLPRQVDVNQVLEAIDPDKDADGLHPMNLGRLVLRVKEPVTSPLPCTPRACIDLLQQYQVPLEGAQVCVVGRGTTVGRSLPLMLTRKDINATVTCCHTGTRDLAAHTRAADVIVACAGSAGIIKPEMVKEGAAVLDVGVSRGAINPKTGKARLEGDVAEGVDQVAGWLSPNPGGIGPMTRANLLLNVVETAMRHAN</sequence>
<comment type="similarity">
    <text evidence="12">Belongs to the tetrahydrofolate dehydrogenase/cyclohydrolase family.</text>
</comment>
<evidence type="ECO:0000256" key="3">
    <source>
        <dbReference type="ARBA" id="ARBA00022563"/>
    </source>
</evidence>
<evidence type="ECO:0000256" key="6">
    <source>
        <dbReference type="ARBA" id="ARBA00022801"/>
    </source>
</evidence>
<dbReference type="SUPFAM" id="SSF53223">
    <property type="entry name" value="Aminoacid dehydrogenase-like, N-terminal domain"/>
    <property type="match status" value="1"/>
</dbReference>
<dbReference type="InterPro" id="IPR046346">
    <property type="entry name" value="Aminoacid_DH-like_N_sf"/>
</dbReference>
<dbReference type="EC" id="3.5.4.9" evidence="12"/>
<evidence type="ECO:0000256" key="4">
    <source>
        <dbReference type="ARBA" id="ARBA00022605"/>
    </source>
</evidence>
<evidence type="ECO:0000313" key="16">
    <source>
        <dbReference type="Proteomes" id="UP001200537"/>
    </source>
</evidence>
<feature type="binding site" evidence="12">
    <location>
        <position position="243"/>
    </location>
    <ligand>
        <name>NADP(+)</name>
        <dbReference type="ChEBI" id="CHEBI:58349"/>
    </ligand>
</feature>
<evidence type="ECO:0000256" key="2">
    <source>
        <dbReference type="ARBA" id="ARBA00011738"/>
    </source>
</evidence>
<evidence type="ECO:0000259" key="14">
    <source>
        <dbReference type="Pfam" id="PF02882"/>
    </source>
</evidence>
<dbReference type="PANTHER" id="PTHR48099">
    <property type="entry name" value="C-1-TETRAHYDROFOLATE SYNTHASE, CYTOPLASMIC-RELATED"/>
    <property type="match status" value="1"/>
</dbReference>
<dbReference type="NCBIfam" id="NF010789">
    <property type="entry name" value="PRK14193.1"/>
    <property type="match status" value="1"/>
</dbReference>
<evidence type="ECO:0000256" key="7">
    <source>
        <dbReference type="ARBA" id="ARBA00022857"/>
    </source>
</evidence>
<evidence type="ECO:0000256" key="9">
    <source>
        <dbReference type="ARBA" id="ARBA00023102"/>
    </source>
</evidence>
<comment type="subunit">
    <text evidence="2 12">Homodimer.</text>
</comment>
<dbReference type="GO" id="GO:0009086">
    <property type="term" value="P:methionine biosynthetic process"/>
    <property type="evidence" value="ECO:0007669"/>
    <property type="project" value="UniProtKB-KW"/>
</dbReference>
<comment type="caution">
    <text evidence="15">The sequence shown here is derived from an EMBL/GenBank/DDBJ whole genome shotgun (WGS) entry which is preliminary data.</text>
</comment>
<comment type="catalytic activity">
    <reaction evidence="12">
        <text>(6R)-5,10-methenyltetrahydrofolate + H2O = (6R)-10-formyltetrahydrofolate + H(+)</text>
        <dbReference type="Rhea" id="RHEA:23700"/>
        <dbReference type="ChEBI" id="CHEBI:15377"/>
        <dbReference type="ChEBI" id="CHEBI:15378"/>
        <dbReference type="ChEBI" id="CHEBI:57455"/>
        <dbReference type="ChEBI" id="CHEBI:195366"/>
        <dbReference type="EC" id="3.5.4.9"/>
    </reaction>
</comment>
<dbReference type="InterPro" id="IPR036291">
    <property type="entry name" value="NAD(P)-bd_dom_sf"/>
</dbReference>
<evidence type="ECO:0000256" key="5">
    <source>
        <dbReference type="ARBA" id="ARBA00022755"/>
    </source>
</evidence>
<keyword evidence="7 12" id="KW-0521">NADP</keyword>
<dbReference type="InterPro" id="IPR020631">
    <property type="entry name" value="THF_DH/CycHdrlase_NAD-bd_dom"/>
</dbReference>
<dbReference type="GO" id="GO:0000105">
    <property type="term" value="P:L-histidine biosynthetic process"/>
    <property type="evidence" value="ECO:0007669"/>
    <property type="project" value="UniProtKB-KW"/>
</dbReference>
<dbReference type="Gene3D" id="3.40.50.10860">
    <property type="entry name" value="Leucine Dehydrogenase, chain A, domain 1"/>
    <property type="match status" value="1"/>
</dbReference>
<dbReference type="Pfam" id="PF02882">
    <property type="entry name" value="THF_DHG_CYH_C"/>
    <property type="match status" value="1"/>
</dbReference>
<feature type="domain" description="Tetrahydrofolate dehydrogenase/cyclohydrolase NAD(P)-binding" evidence="14">
    <location>
        <begin position="149"/>
        <end position="298"/>
    </location>
</feature>
<comment type="pathway">
    <text evidence="1 12">One-carbon metabolism; tetrahydrofolate interconversion.</text>
</comment>
<dbReference type="EC" id="1.5.1.5" evidence="12"/>